<dbReference type="PANTHER" id="PTHR44943:SF8">
    <property type="entry name" value="TPR REPEAT-CONTAINING PROTEIN MJ0263"/>
    <property type="match status" value="1"/>
</dbReference>
<evidence type="ECO:0000313" key="6">
    <source>
        <dbReference type="Proteomes" id="UP000027821"/>
    </source>
</evidence>
<feature type="repeat" description="TPR" evidence="3">
    <location>
        <begin position="118"/>
        <end position="151"/>
    </location>
</feature>
<evidence type="ECO:0000256" key="2">
    <source>
        <dbReference type="ARBA" id="ARBA00022803"/>
    </source>
</evidence>
<dbReference type="PANTHER" id="PTHR44943">
    <property type="entry name" value="CELLULOSE SYNTHASE OPERON PROTEIN C"/>
    <property type="match status" value="1"/>
</dbReference>
<dbReference type="EMBL" id="JMIH01000024">
    <property type="protein sequence ID" value="KEO72482.1"/>
    <property type="molecule type" value="Genomic_DNA"/>
</dbReference>
<dbReference type="SUPFAM" id="SSF81901">
    <property type="entry name" value="HCP-like"/>
    <property type="match status" value="1"/>
</dbReference>
<evidence type="ECO:0000256" key="3">
    <source>
        <dbReference type="PROSITE-ProRule" id="PRU00339"/>
    </source>
</evidence>
<dbReference type="OrthoDB" id="916447at2"/>
<keyword evidence="4" id="KW-0732">Signal</keyword>
<accession>A0A074LFC3</accession>
<keyword evidence="6" id="KW-1185">Reference proteome</keyword>
<evidence type="ECO:0000313" key="5">
    <source>
        <dbReference type="EMBL" id="KEO72482.1"/>
    </source>
</evidence>
<dbReference type="PROSITE" id="PS50005">
    <property type="entry name" value="TPR"/>
    <property type="match status" value="4"/>
</dbReference>
<comment type="caution">
    <text evidence="5">The sequence shown here is derived from an EMBL/GenBank/DDBJ whole genome shotgun (WGS) entry which is preliminary data.</text>
</comment>
<dbReference type="eggNOG" id="COG0457">
    <property type="taxonomic scope" value="Bacteria"/>
</dbReference>
<dbReference type="InterPro" id="IPR019734">
    <property type="entry name" value="TPR_rpt"/>
</dbReference>
<dbReference type="Gene3D" id="1.25.40.10">
    <property type="entry name" value="Tetratricopeptide repeat domain"/>
    <property type="match status" value="2"/>
</dbReference>
<gene>
    <name evidence="5" type="ORF">EL17_17240</name>
</gene>
<feature type="chain" id="PRO_5001697685" evidence="4">
    <location>
        <begin position="23"/>
        <end position="262"/>
    </location>
</feature>
<keyword evidence="2 3" id="KW-0802">TPR repeat</keyword>
<reference evidence="5 6" key="1">
    <citation type="submission" date="2014-04" db="EMBL/GenBank/DDBJ databases">
        <title>Characterization and application of a salt tolerant electro-active bacterium.</title>
        <authorList>
            <person name="Yang L."/>
            <person name="Wei S."/>
            <person name="Tay Q.X.M."/>
        </authorList>
    </citation>
    <scope>NUCLEOTIDE SEQUENCE [LARGE SCALE GENOMIC DNA]</scope>
    <source>
        <strain evidence="5 6">LY1</strain>
    </source>
</reference>
<feature type="repeat" description="TPR" evidence="3">
    <location>
        <begin position="50"/>
        <end position="83"/>
    </location>
</feature>
<keyword evidence="1" id="KW-0677">Repeat</keyword>
<dbReference type="SMART" id="SM00028">
    <property type="entry name" value="TPR"/>
    <property type="match status" value="5"/>
</dbReference>
<dbReference type="STRING" id="1048983.EL17_17240"/>
<evidence type="ECO:0000256" key="1">
    <source>
        <dbReference type="ARBA" id="ARBA00022737"/>
    </source>
</evidence>
<feature type="repeat" description="TPR" evidence="3">
    <location>
        <begin position="16"/>
        <end position="49"/>
    </location>
</feature>
<organism evidence="5 6">
    <name type="scientific">Anditalea andensis</name>
    <dbReference type="NCBI Taxonomy" id="1048983"/>
    <lineage>
        <taxon>Bacteria</taxon>
        <taxon>Pseudomonadati</taxon>
        <taxon>Bacteroidota</taxon>
        <taxon>Cytophagia</taxon>
        <taxon>Cytophagales</taxon>
        <taxon>Cytophagaceae</taxon>
        <taxon>Anditalea</taxon>
    </lineage>
</organism>
<sequence>MRHLFICLAVMLSLSCSTSFENGEVYYKNGDFEKAISTFNKVLFINVTDVKSLHLRARSYEEMEEYDKALQDYKTIIKYKPTYAQAHAGIGMVAFKLKDYQTAEKHLLLASLHDYKDFDILFYLGRAMVMNENYQSADEFFQLARELKPDEPMTYYYQGIARAKLGDPLGTAGSFNMYVTLSPDKIEGLYNRGFAFMIIGYTDWAIEDFDSVLKKNPTHYEAMARRAACLLKTDPGKSCHDLRLAAQHGSKYGKEKLAQFCN</sequence>
<dbReference type="InterPro" id="IPR051685">
    <property type="entry name" value="Ycf3/AcsC/BcsC/TPR_MFPF"/>
</dbReference>
<feature type="repeat" description="TPR" evidence="3">
    <location>
        <begin position="186"/>
        <end position="219"/>
    </location>
</feature>
<dbReference type="Proteomes" id="UP000027821">
    <property type="component" value="Unassembled WGS sequence"/>
</dbReference>
<protein>
    <submittedName>
        <fullName evidence="5">Uncharacterized protein</fullName>
    </submittedName>
</protein>
<evidence type="ECO:0000256" key="4">
    <source>
        <dbReference type="SAM" id="SignalP"/>
    </source>
</evidence>
<dbReference type="InterPro" id="IPR011990">
    <property type="entry name" value="TPR-like_helical_dom_sf"/>
</dbReference>
<dbReference type="PROSITE" id="PS51257">
    <property type="entry name" value="PROKAR_LIPOPROTEIN"/>
    <property type="match status" value="1"/>
</dbReference>
<dbReference type="Pfam" id="PF12895">
    <property type="entry name" value="ANAPC3"/>
    <property type="match status" value="1"/>
</dbReference>
<dbReference type="AlphaFoldDB" id="A0A074LFC3"/>
<feature type="signal peptide" evidence="4">
    <location>
        <begin position="1"/>
        <end position="22"/>
    </location>
</feature>
<dbReference type="RefSeq" id="WP_035077054.1">
    <property type="nucleotide sequence ID" value="NZ_JMIH01000024.1"/>
</dbReference>
<name>A0A074LFC3_9BACT</name>
<proteinExistence type="predicted"/>